<dbReference type="OrthoDB" id="4554690at2"/>
<dbReference type="EMBL" id="WEGI01000005">
    <property type="protein sequence ID" value="MQY27138.1"/>
    <property type="molecule type" value="Genomic_DNA"/>
</dbReference>
<dbReference type="Proteomes" id="UP000431401">
    <property type="component" value="Unassembled WGS sequence"/>
</dbReference>
<dbReference type="InterPro" id="IPR005561">
    <property type="entry name" value="ANTAR"/>
</dbReference>
<dbReference type="SMART" id="SM01012">
    <property type="entry name" value="ANTAR"/>
    <property type="match status" value="1"/>
</dbReference>
<evidence type="ECO:0000259" key="1">
    <source>
        <dbReference type="PROSITE" id="PS50921"/>
    </source>
</evidence>
<sequence length="88" mass="8958">MSTLSSNARMLDTAKGVLVALHRCSVSAAFDEILRVANRHSVPALALAGALVALADGTSTTTTDPAALAAHLEWGHLLAPVPTLTSAV</sequence>
<dbReference type="GO" id="GO:0003723">
    <property type="term" value="F:RNA binding"/>
    <property type="evidence" value="ECO:0007669"/>
    <property type="project" value="InterPro"/>
</dbReference>
<comment type="caution">
    <text evidence="2">The sequence shown here is derived from an EMBL/GenBank/DDBJ whole genome shotgun (WGS) entry which is preliminary data.</text>
</comment>
<dbReference type="AlphaFoldDB" id="A0A7K0DNE1"/>
<dbReference type="Gene3D" id="1.10.10.10">
    <property type="entry name" value="Winged helix-like DNA-binding domain superfamily/Winged helix DNA-binding domain"/>
    <property type="match status" value="1"/>
</dbReference>
<organism evidence="2 3">
    <name type="scientific">Nocardia aurantia</name>
    <dbReference type="NCBI Taxonomy" id="2585199"/>
    <lineage>
        <taxon>Bacteria</taxon>
        <taxon>Bacillati</taxon>
        <taxon>Actinomycetota</taxon>
        <taxon>Actinomycetes</taxon>
        <taxon>Mycobacteriales</taxon>
        <taxon>Nocardiaceae</taxon>
        <taxon>Nocardia</taxon>
    </lineage>
</organism>
<dbReference type="Pfam" id="PF03861">
    <property type="entry name" value="ANTAR"/>
    <property type="match status" value="1"/>
</dbReference>
<proteinExistence type="predicted"/>
<dbReference type="RefSeq" id="WP_153341876.1">
    <property type="nucleotide sequence ID" value="NZ_WEGI01000005.1"/>
</dbReference>
<evidence type="ECO:0000313" key="2">
    <source>
        <dbReference type="EMBL" id="MQY27138.1"/>
    </source>
</evidence>
<evidence type="ECO:0000313" key="3">
    <source>
        <dbReference type="Proteomes" id="UP000431401"/>
    </source>
</evidence>
<name>A0A7K0DNE1_9NOCA</name>
<feature type="domain" description="ANTAR" evidence="1">
    <location>
        <begin position="1"/>
        <end position="52"/>
    </location>
</feature>
<reference evidence="2 3" key="1">
    <citation type="submission" date="2019-10" db="EMBL/GenBank/DDBJ databases">
        <title>Nocardia macrotermitis sp. nov. and Nocardia aurantia sp. nov., isolated from the gut of fungus growing-termite Macrotermes natalensis.</title>
        <authorList>
            <person name="Benndorf R."/>
            <person name="Schwitalla J."/>
            <person name="Martin K."/>
            <person name="De Beer W."/>
            <person name="Kaster A.-K."/>
            <person name="Vollmers J."/>
            <person name="Poulsen M."/>
            <person name="Beemelmanns C."/>
        </authorList>
    </citation>
    <scope>NUCLEOTIDE SEQUENCE [LARGE SCALE GENOMIC DNA]</scope>
    <source>
        <strain evidence="2 3">RB56</strain>
    </source>
</reference>
<accession>A0A7K0DNE1</accession>
<keyword evidence="3" id="KW-1185">Reference proteome</keyword>
<dbReference type="InterPro" id="IPR036388">
    <property type="entry name" value="WH-like_DNA-bd_sf"/>
</dbReference>
<gene>
    <name evidence="2" type="ORF">NRB56_27200</name>
</gene>
<protein>
    <recommendedName>
        <fullName evidence="1">ANTAR domain-containing protein</fullName>
    </recommendedName>
</protein>
<dbReference type="PROSITE" id="PS50921">
    <property type="entry name" value="ANTAR"/>
    <property type="match status" value="1"/>
</dbReference>